<dbReference type="EMBL" id="CAJOBZ010000041">
    <property type="protein sequence ID" value="CAF4906011.1"/>
    <property type="molecule type" value="Genomic_DNA"/>
</dbReference>
<evidence type="ECO:0000256" key="1">
    <source>
        <dbReference type="SAM" id="MobiDB-lite"/>
    </source>
</evidence>
<dbReference type="Proteomes" id="UP000663880">
    <property type="component" value="Unassembled WGS sequence"/>
</dbReference>
<keyword evidence="2" id="KW-0732">Signal</keyword>
<organism evidence="3 4">
    <name type="scientific">Pieris macdunnoughi</name>
    <dbReference type="NCBI Taxonomy" id="345717"/>
    <lineage>
        <taxon>Eukaryota</taxon>
        <taxon>Metazoa</taxon>
        <taxon>Ecdysozoa</taxon>
        <taxon>Arthropoda</taxon>
        <taxon>Hexapoda</taxon>
        <taxon>Insecta</taxon>
        <taxon>Pterygota</taxon>
        <taxon>Neoptera</taxon>
        <taxon>Endopterygota</taxon>
        <taxon>Lepidoptera</taxon>
        <taxon>Glossata</taxon>
        <taxon>Ditrysia</taxon>
        <taxon>Papilionoidea</taxon>
        <taxon>Pieridae</taxon>
        <taxon>Pierinae</taxon>
        <taxon>Pieris</taxon>
    </lineage>
</organism>
<comment type="caution">
    <text evidence="3">The sequence shown here is derived from an EMBL/GenBank/DDBJ whole genome shotgun (WGS) entry which is preliminary data.</text>
</comment>
<protein>
    <submittedName>
        <fullName evidence="3">Uncharacterized protein</fullName>
    </submittedName>
</protein>
<dbReference type="OrthoDB" id="7262743at2759"/>
<evidence type="ECO:0000256" key="2">
    <source>
        <dbReference type="SAM" id="SignalP"/>
    </source>
</evidence>
<feature type="chain" id="PRO_5032632888" evidence="2">
    <location>
        <begin position="20"/>
        <end position="492"/>
    </location>
</feature>
<feature type="region of interest" description="Disordered" evidence="1">
    <location>
        <begin position="132"/>
        <end position="151"/>
    </location>
</feature>
<evidence type="ECO:0000313" key="4">
    <source>
        <dbReference type="Proteomes" id="UP000663880"/>
    </source>
</evidence>
<keyword evidence="4" id="KW-1185">Reference proteome</keyword>
<accession>A0A821VES5</accession>
<feature type="compositionally biased region" description="Basic and acidic residues" evidence="1">
    <location>
        <begin position="132"/>
        <end position="147"/>
    </location>
</feature>
<reference evidence="3" key="1">
    <citation type="submission" date="2021-02" db="EMBL/GenBank/DDBJ databases">
        <authorList>
            <person name="Steward A R."/>
        </authorList>
    </citation>
    <scope>NUCLEOTIDE SEQUENCE</scope>
</reference>
<feature type="compositionally biased region" description="Basic and acidic residues" evidence="1">
    <location>
        <begin position="79"/>
        <end position="92"/>
    </location>
</feature>
<gene>
    <name evidence="3" type="ORF">PMACD_LOCUS11706</name>
</gene>
<feature type="signal peptide" evidence="2">
    <location>
        <begin position="1"/>
        <end position="19"/>
    </location>
</feature>
<name>A0A821VES5_9NEOP</name>
<dbReference type="AlphaFoldDB" id="A0A821VES5"/>
<evidence type="ECO:0000313" key="3">
    <source>
        <dbReference type="EMBL" id="CAF4906011.1"/>
    </source>
</evidence>
<feature type="region of interest" description="Disordered" evidence="1">
    <location>
        <begin position="69"/>
        <end position="92"/>
    </location>
</feature>
<proteinExistence type="predicted"/>
<sequence length="492" mass="56509">MWFFISRLLLLVLLKPVWILSKETIIIRTSEEQKQNAFVDVLKNITSANQILQDLIKNYEQLQKIYKSGDDSFNDESENERGNFKALSSEEDRHTTKGYGITQIIYVGETEESTEEQSPGNKNNGSNIIAVESDHTEEFNETDKDSSEDYDETEIVSKKPQHIEENTTTTTQKDRKKSHFNIETYKIDPNLYSKNKTRFSIKHKDAKRHFDRPILRHNDDKAIKRIVYAEVFSPDKIWHEVVHKPIELKIYKDHSNFRTPSNKKDLSSINTKTFGTEKDLSDSPSESNPDDVIKKEEIKSMLLREAYGNACVQVTVRKCYKALKAVRKSVCRLRFKCKNSLKGSFIENAKKGCIREFVNGKNKPDDKEAQEIIFERTINKSGGTDLSKYIDLCLPHLRYETTSKDFLKGTNEFKNINILRDKFEKACKKLSAKKCRNACKFAYDAACSIHSCENSLKKGFKKGCKAECKTAYNLYQASSGSDDDSESESGSD</sequence>